<dbReference type="InterPro" id="IPR001753">
    <property type="entry name" value="Enoyl-CoA_hydra/iso"/>
</dbReference>
<dbReference type="Gene3D" id="3.90.226.10">
    <property type="entry name" value="2-enoyl-CoA Hydratase, Chain A, domain 1"/>
    <property type="match status" value="1"/>
</dbReference>
<dbReference type="Pfam" id="PF00378">
    <property type="entry name" value="ECH_1"/>
    <property type="match status" value="1"/>
</dbReference>
<evidence type="ECO:0000256" key="1">
    <source>
        <dbReference type="ARBA" id="ARBA00005254"/>
    </source>
</evidence>
<keyword evidence="6" id="KW-1185">Reference proteome</keyword>
<accession>A0A0M3T1Q5</accession>
<feature type="region of interest" description="Disordered" evidence="4">
    <location>
        <begin position="242"/>
        <end position="261"/>
    </location>
</feature>
<dbReference type="OrthoDB" id="9807606at2"/>
<name>A0A0M3T1Q5_9GAMM</name>
<evidence type="ECO:0000256" key="4">
    <source>
        <dbReference type="SAM" id="MobiDB-lite"/>
    </source>
</evidence>
<reference evidence="5 6" key="1">
    <citation type="journal article" date="2015" name="Genome Announc.">
        <title>Genome Sequence of 'Candidatus Thioglobus singularis' Strain PS1, a Mixotroph from the SUP05 Clade of Marine Gammaproteobacteria.</title>
        <authorList>
            <person name="Marshall K.T."/>
            <person name="Morris R.M."/>
        </authorList>
    </citation>
    <scope>NUCLEOTIDE SEQUENCE [LARGE SCALE GENOMIC DNA]</scope>
    <source>
        <strain evidence="5 6">PS1</strain>
    </source>
</reference>
<organism evidence="5 6">
    <name type="scientific">Candidatus Pseudothioglobus singularis PS1</name>
    <dbReference type="NCBI Taxonomy" id="1125411"/>
    <lineage>
        <taxon>Bacteria</taxon>
        <taxon>Pseudomonadati</taxon>
        <taxon>Pseudomonadota</taxon>
        <taxon>Gammaproteobacteria</taxon>
        <taxon>Candidatus Pseudothioglobaceae</taxon>
        <taxon>Candidatus Pseudothioglobus</taxon>
    </lineage>
</organism>
<feature type="compositionally biased region" description="Basic and acidic residues" evidence="4">
    <location>
        <begin position="242"/>
        <end position="255"/>
    </location>
</feature>
<evidence type="ECO:0000313" key="6">
    <source>
        <dbReference type="Proteomes" id="UP000068905"/>
    </source>
</evidence>
<dbReference type="Proteomes" id="UP000068905">
    <property type="component" value="Chromosome"/>
</dbReference>
<dbReference type="FunFam" id="3.90.226.10:FF:000009">
    <property type="entry name" value="Carnitinyl-CoA dehydratase"/>
    <property type="match status" value="1"/>
</dbReference>
<gene>
    <name evidence="5" type="ORF">W908_01605</name>
</gene>
<dbReference type="STRING" id="1125411.W908_01605"/>
<sequence>MNNAVNFELYDEVMLITLDRPKANAIDAKTSHMLGEVFIRFRDDDSLRVAIITGAEDRFFCGGWDLKAASEGEAVDADFGPGGFAGLTELWDLDKPVIAAVNGLAVGGGFELALAADLIIASSHAEFFVPEATLGIIPDSGGVLRLPRRLPRAVAMDMLMTGRRMNVDEAKHFGLVNRSCDPEHLINEALDWAHQIAQSAPLSLAAIKSVIRETETMDLESAYECMRSGEIEAYQKMLRSEDAKEGTLAFSEKRSPKWKGK</sequence>
<protein>
    <submittedName>
        <fullName evidence="5">Carnitinyl-CoA dehydratase</fullName>
    </submittedName>
</protein>
<dbReference type="GO" id="GO:0006635">
    <property type="term" value="P:fatty acid beta-oxidation"/>
    <property type="evidence" value="ECO:0007669"/>
    <property type="project" value="TreeGrafter"/>
</dbReference>
<proteinExistence type="inferred from homology"/>
<comment type="similarity">
    <text evidence="1 3">Belongs to the enoyl-CoA hydratase/isomerase family.</text>
</comment>
<dbReference type="SUPFAM" id="SSF52096">
    <property type="entry name" value="ClpP/crotonase"/>
    <property type="match status" value="1"/>
</dbReference>
<evidence type="ECO:0000256" key="2">
    <source>
        <dbReference type="ARBA" id="ARBA00023239"/>
    </source>
</evidence>
<dbReference type="CDD" id="cd06558">
    <property type="entry name" value="crotonase-like"/>
    <property type="match status" value="1"/>
</dbReference>
<dbReference type="EMBL" id="CP006911">
    <property type="protein sequence ID" value="ALE01415.1"/>
    <property type="molecule type" value="Genomic_DNA"/>
</dbReference>
<dbReference type="PROSITE" id="PS00166">
    <property type="entry name" value="ENOYL_COA_HYDRATASE"/>
    <property type="match status" value="1"/>
</dbReference>
<evidence type="ECO:0000313" key="5">
    <source>
        <dbReference type="EMBL" id="ALE01415.1"/>
    </source>
</evidence>
<dbReference type="RefSeq" id="WP_020023907.1">
    <property type="nucleotide sequence ID" value="NZ_CP006911.1"/>
</dbReference>
<dbReference type="PANTHER" id="PTHR11941:SF54">
    <property type="entry name" value="ENOYL-COA HYDRATASE, MITOCHONDRIAL"/>
    <property type="match status" value="1"/>
</dbReference>
<evidence type="ECO:0000256" key="3">
    <source>
        <dbReference type="RuleBase" id="RU003707"/>
    </source>
</evidence>
<dbReference type="AlphaFoldDB" id="A0A0M3T1Q5"/>
<dbReference type="PATRIC" id="fig|1125411.7.peg.316"/>
<dbReference type="GO" id="GO:0016829">
    <property type="term" value="F:lyase activity"/>
    <property type="evidence" value="ECO:0007669"/>
    <property type="project" value="UniProtKB-KW"/>
</dbReference>
<dbReference type="KEGG" id="tsn:W908_01605"/>
<dbReference type="InterPro" id="IPR018376">
    <property type="entry name" value="Enoyl-CoA_hyd/isom_CS"/>
</dbReference>
<dbReference type="InterPro" id="IPR029045">
    <property type="entry name" value="ClpP/crotonase-like_dom_sf"/>
</dbReference>
<dbReference type="InterPro" id="IPR014748">
    <property type="entry name" value="Enoyl-CoA_hydra_C"/>
</dbReference>
<keyword evidence="2" id="KW-0456">Lyase</keyword>
<dbReference type="Gene3D" id="1.10.12.10">
    <property type="entry name" value="Lyase 2-enoyl-coa Hydratase, Chain A, domain 2"/>
    <property type="match status" value="1"/>
</dbReference>
<dbReference type="PANTHER" id="PTHR11941">
    <property type="entry name" value="ENOYL-COA HYDRATASE-RELATED"/>
    <property type="match status" value="1"/>
</dbReference>